<evidence type="ECO:0000313" key="4">
    <source>
        <dbReference type="EMBL" id="TFK77912.1"/>
    </source>
</evidence>
<name>A0A5C3NLP1_9APHY</name>
<sequence>MRKDANLRGALENFSPPDLHEQCRAHAADLVKSHSQAAEMLLLHKETAATELVRKDREIEGLLAQLADAWASNALLEAQVDREATARLARDVEVSELRRQQEREISALRVQHDNAMSSLRSAHAQEEARFAAERQTHAADQTRWLSDTSSLQNQLQGVKNQLQSVTNQLRTALGASRSQHAQIAPLRQAQERLEQQLQDARAALFCRLCTDEANLVTNIYSCCLATVCQVCADKWRNEQPAFLTDENELDESPRCPFCRHAGKAADARVYHAEYNTSVVNNYSGQIEPTEKRRGSIGTSNVTPTCWATVHHPSGRDVVAGGRVAERLVTERLVLSRAFVAICMPAFVSTLNESANAVRSYDVLAHTYAARQFSLDVGQFALCTGQAAVRHLELPLE</sequence>
<dbReference type="Proteomes" id="UP000308197">
    <property type="component" value="Unassembled WGS sequence"/>
</dbReference>
<accession>A0A5C3NLP1</accession>
<dbReference type="InterPro" id="IPR001841">
    <property type="entry name" value="Znf_RING"/>
</dbReference>
<keyword evidence="2" id="KW-0175">Coiled coil</keyword>
<keyword evidence="1" id="KW-0479">Metal-binding</keyword>
<reference evidence="4 5" key="1">
    <citation type="journal article" date="2019" name="Nat. Ecol. Evol.">
        <title>Megaphylogeny resolves global patterns of mushroom evolution.</title>
        <authorList>
            <person name="Varga T."/>
            <person name="Krizsan K."/>
            <person name="Foldi C."/>
            <person name="Dima B."/>
            <person name="Sanchez-Garcia M."/>
            <person name="Sanchez-Ramirez S."/>
            <person name="Szollosi G.J."/>
            <person name="Szarkandi J.G."/>
            <person name="Papp V."/>
            <person name="Albert L."/>
            <person name="Andreopoulos W."/>
            <person name="Angelini C."/>
            <person name="Antonin V."/>
            <person name="Barry K.W."/>
            <person name="Bougher N.L."/>
            <person name="Buchanan P."/>
            <person name="Buyck B."/>
            <person name="Bense V."/>
            <person name="Catcheside P."/>
            <person name="Chovatia M."/>
            <person name="Cooper J."/>
            <person name="Damon W."/>
            <person name="Desjardin D."/>
            <person name="Finy P."/>
            <person name="Geml J."/>
            <person name="Haridas S."/>
            <person name="Hughes K."/>
            <person name="Justo A."/>
            <person name="Karasinski D."/>
            <person name="Kautmanova I."/>
            <person name="Kiss B."/>
            <person name="Kocsube S."/>
            <person name="Kotiranta H."/>
            <person name="LaButti K.M."/>
            <person name="Lechner B.E."/>
            <person name="Liimatainen K."/>
            <person name="Lipzen A."/>
            <person name="Lukacs Z."/>
            <person name="Mihaltcheva S."/>
            <person name="Morgado L.N."/>
            <person name="Niskanen T."/>
            <person name="Noordeloos M.E."/>
            <person name="Ohm R.A."/>
            <person name="Ortiz-Santana B."/>
            <person name="Ovrebo C."/>
            <person name="Racz N."/>
            <person name="Riley R."/>
            <person name="Savchenko A."/>
            <person name="Shiryaev A."/>
            <person name="Soop K."/>
            <person name="Spirin V."/>
            <person name="Szebenyi C."/>
            <person name="Tomsovsky M."/>
            <person name="Tulloss R.E."/>
            <person name="Uehling J."/>
            <person name="Grigoriev I.V."/>
            <person name="Vagvolgyi C."/>
            <person name="Papp T."/>
            <person name="Martin F.M."/>
            <person name="Miettinen O."/>
            <person name="Hibbett D.S."/>
            <person name="Nagy L.G."/>
        </authorList>
    </citation>
    <scope>NUCLEOTIDE SEQUENCE [LARGE SCALE GENOMIC DNA]</scope>
    <source>
        <strain evidence="4 5">HHB13444</strain>
    </source>
</reference>
<dbReference type="Gene3D" id="3.30.40.10">
    <property type="entry name" value="Zinc/RING finger domain, C3HC4 (zinc finger)"/>
    <property type="match status" value="1"/>
</dbReference>
<keyword evidence="1" id="KW-0862">Zinc</keyword>
<organism evidence="4 5">
    <name type="scientific">Polyporus arcularius HHB13444</name>
    <dbReference type="NCBI Taxonomy" id="1314778"/>
    <lineage>
        <taxon>Eukaryota</taxon>
        <taxon>Fungi</taxon>
        <taxon>Dikarya</taxon>
        <taxon>Basidiomycota</taxon>
        <taxon>Agaricomycotina</taxon>
        <taxon>Agaricomycetes</taxon>
        <taxon>Polyporales</taxon>
        <taxon>Polyporaceae</taxon>
        <taxon>Polyporus</taxon>
    </lineage>
</organism>
<keyword evidence="1" id="KW-0863">Zinc-finger</keyword>
<evidence type="ECO:0000256" key="2">
    <source>
        <dbReference type="SAM" id="Coils"/>
    </source>
</evidence>
<dbReference type="GO" id="GO:0008270">
    <property type="term" value="F:zinc ion binding"/>
    <property type="evidence" value="ECO:0007669"/>
    <property type="project" value="UniProtKB-KW"/>
</dbReference>
<dbReference type="InterPro" id="IPR013083">
    <property type="entry name" value="Znf_RING/FYVE/PHD"/>
</dbReference>
<dbReference type="PROSITE" id="PS50089">
    <property type="entry name" value="ZF_RING_2"/>
    <property type="match status" value="1"/>
</dbReference>
<feature type="domain" description="RING-type" evidence="3">
    <location>
        <begin position="206"/>
        <end position="259"/>
    </location>
</feature>
<gene>
    <name evidence="4" type="ORF">K466DRAFT_571179</name>
</gene>
<evidence type="ECO:0000256" key="1">
    <source>
        <dbReference type="PROSITE-ProRule" id="PRU00175"/>
    </source>
</evidence>
<evidence type="ECO:0000259" key="3">
    <source>
        <dbReference type="PROSITE" id="PS50089"/>
    </source>
</evidence>
<feature type="coiled-coil region" evidence="2">
    <location>
        <begin position="148"/>
        <end position="203"/>
    </location>
</feature>
<dbReference type="AlphaFoldDB" id="A0A5C3NLP1"/>
<feature type="non-terminal residue" evidence="4">
    <location>
        <position position="396"/>
    </location>
</feature>
<dbReference type="InParanoid" id="A0A5C3NLP1"/>
<dbReference type="EMBL" id="ML213007">
    <property type="protein sequence ID" value="TFK77912.1"/>
    <property type="molecule type" value="Genomic_DNA"/>
</dbReference>
<keyword evidence="5" id="KW-1185">Reference proteome</keyword>
<proteinExistence type="predicted"/>
<protein>
    <recommendedName>
        <fullName evidence="3">RING-type domain-containing protein</fullName>
    </recommendedName>
</protein>
<evidence type="ECO:0000313" key="5">
    <source>
        <dbReference type="Proteomes" id="UP000308197"/>
    </source>
</evidence>